<reference evidence="1 2" key="1">
    <citation type="submission" date="2023-03" db="EMBL/GenBank/DDBJ databases">
        <title>Bacillus Genome Sequencing.</title>
        <authorList>
            <person name="Dunlap C."/>
        </authorList>
    </citation>
    <scope>NUCLEOTIDE SEQUENCE [LARGE SCALE GENOMIC DNA]</scope>
    <source>
        <strain evidence="1 2">B-41290</strain>
    </source>
</reference>
<evidence type="ECO:0000313" key="2">
    <source>
        <dbReference type="Proteomes" id="UP001307168"/>
    </source>
</evidence>
<proteinExistence type="predicted"/>
<dbReference type="EMBL" id="JARNBH010000042">
    <property type="protein sequence ID" value="MEC0276918.1"/>
    <property type="molecule type" value="Genomic_DNA"/>
</dbReference>
<protein>
    <recommendedName>
        <fullName evidence="3">Restriction endonuclease</fullName>
    </recommendedName>
</protein>
<evidence type="ECO:0000313" key="1">
    <source>
        <dbReference type="EMBL" id="MEC0276918.1"/>
    </source>
</evidence>
<comment type="caution">
    <text evidence="1">The sequence shown here is derived from an EMBL/GenBank/DDBJ whole genome shotgun (WGS) entry which is preliminary data.</text>
</comment>
<sequence>MANNLWKSFERWVGQNIFDGSVRNIGSGAINSDDNGKPRSGDLINKTYEIECKCYQKIAIFRWWDKLAPEAKLSGKIPVLVTREKGDIQDTLITIHWTTFNEMKAAWEREKGIR</sequence>
<gene>
    <name evidence="1" type="ORF">P4706_28410</name>
</gene>
<name>A0AAW9NEI9_9BACI</name>
<organism evidence="1 2">
    <name type="scientific">Peribacillus castrilensis</name>
    <dbReference type="NCBI Taxonomy" id="2897690"/>
    <lineage>
        <taxon>Bacteria</taxon>
        <taxon>Bacillati</taxon>
        <taxon>Bacillota</taxon>
        <taxon>Bacilli</taxon>
        <taxon>Bacillales</taxon>
        <taxon>Bacillaceae</taxon>
        <taxon>Peribacillus</taxon>
    </lineage>
</organism>
<accession>A0AAW9NEI9</accession>
<keyword evidence="2" id="KW-1185">Reference proteome</keyword>
<dbReference type="AlphaFoldDB" id="A0AAW9NEI9"/>
<evidence type="ECO:0008006" key="3">
    <source>
        <dbReference type="Google" id="ProtNLM"/>
    </source>
</evidence>
<dbReference type="RefSeq" id="WP_367408458.1">
    <property type="nucleotide sequence ID" value="NZ_JARNBH010000042.1"/>
</dbReference>
<dbReference type="Proteomes" id="UP001307168">
    <property type="component" value="Unassembled WGS sequence"/>
</dbReference>